<evidence type="ECO:0000256" key="10">
    <source>
        <dbReference type="PROSITE-ProRule" id="PRU00560"/>
    </source>
</evidence>
<keyword evidence="5 10" id="KW-0067">ATP-binding</keyword>
<dbReference type="Pfam" id="PF00580">
    <property type="entry name" value="UvrD-helicase"/>
    <property type="match status" value="1"/>
</dbReference>
<evidence type="ECO:0000256" key="3">
    <source>
        <dbReference type="ARBA" id="ARBA00022801"/>
    </source>
</evidence>
<evidence type="ECO:0000256" key="2">
    <source>
        <dbReference type="ARBA" id="ARBA00022741"/>
    </source>
</evidence>
<comment type="similarity">
    <text evidence="1">Belongs to the helicase family. UvrD subfamily.</text>
</comment>
<dbReference type="GO" id="GO:0000725">
    <property type="term" value="P:recombinational repair"/>
    <property type="evidence" value="ECO:0007669"/>
    <property type="project" value="TreeGrafter"/>
</dbReference>
<dbReference type="EMBL" id="MTKS01000328">
    <property type="protein sequence ID" value="RWX50382.1"/>
    <property type="molecule type" value="Genomic_DNA"/>
</dbReference>
<dbReference type="GO" id="GO:0003677">
    <property type="term" value="F:DNA binding"/>
    <property type="evidence" value="ECO:0007669"/>
    <property type="project" value="InterPro"/>
</dbReference>
<dbReference type="Gene3D" id="3.40.50.300">
    <property type="entry name" value="P-loop containing nucleotide triphosphate hydrolases"/>
    <property type="match status" value="2"/>
</dbReference>
<comment type="catalytic activity">
    <reaction evidence="9">
        <text>ATP + H2O = ADP + phosphate + H(+)</text>
        <dbReference type="Rhea" id="RHEA:13065"/>
        <dbReference type="ChEBI" id="CHEBI:15377"/>
        <dbReference type="ChEBI" id="CHEBI:15378"/>
        <dbReference type="ChEBI" id="CHEBI:30616"/>
        <dbReference type="ChEBI" id="CHEBI:43474"/>
        <dbReference type="ChEBI" id="CHEBI:456216"/>
        <dbReference type="EC" id="5.6.2.4"/>
    </reaction>
</comment>
<keyword evidence="4 10" id="KW-0347">Helicase</keyword>
<feature type="region of interest" description="Disordered" evidence="11">
    <location>
        <begin position="1"/>
        <end position="27"/>
    </location>
</feature>
<evidence type="ECO:0000256" key="11">
    <source>
        <dbReference type="SAM" id="MobiDB-lite"/>
    </source>
</evidence>
<feature type="compositionally biased region" description="Basic and acidic residues" evidence="11">
    <location>
        <begin position="17"/>
        <end position="27"/>
    </location>
</feature>
<comment type="caution">
    <text evidence="14">The sequence shown here is derived from an EMBL/GenBank/DDBJ whole genome shotgun (WGS) entry which is preliminary data.</text>
</comment>
<gene>
    <name evidence="14" type="ORF">VU01_13281</name>
</gene>
<evidence type="ECO:0000256" key="7">
    <source>
        <dbReference type="ARBA" id="ARBA00034617"/>
    </source>
</evidence>
<reference evidence="14 15" key="1">
    <citation type="submission" date="2017-01" db="EMBL/GenBank/DDBJ databases">
        <title>The cable genome- insights into the physiology and evolution of filamentous bacteria capable of sulfide oxidation via long distance electron transfer.</title>
        <authorList>
            <person name="Schreiber L."/>
            <person name="Bjerg J.T."/>
            <person name="Boggild A."/>
            <person name="Van De Vossenberg J."/>
            <person name="Meysman F."/>
            <person name="Nielsen L.P."/>
            <person name="Schramm A."/>
            <person name="Kjeldsen K.U."/>
        </authorList>
    </citation>
    <scope>NUCLEOTIDE SEQUENCE [LARGE SCALE GENOMIC DNA]</scope>
    <source>
        <strain evidence="14">A5</strain>
    </source>
</reference>
<keyword evidence="6" id="KW-0413">Isomerase</keyword>
<dbReference type="InterPro" id="IPR027417">
    <property type="entry name" value="P-loop_NTPase"/>
</dbReference>
<protein>
    <recommendedName>
        <fullName evidence="8">DNA 3'-5' helicase</fullName>
        <ecNumber evidence="8">5.6.2.4</ecNumber>
    </recommendedName>
</protein>
<evidence type="ECO:0000313" key="14">
    <source>
        <dbReference type="EMBL" id="RWX50382.1"/>
    </source>
</evidence>
<name>A0A444JBE6_9BACT</name>
<dbReference type="PANTHER" id="PTHR11070">
    <property type="entry name" value="UVRD / RECB / PCRA DNA HELICASE FAMILY MEMBER"/>
    <property type="match status" value="1"/>
</dbReference>
<dbReference type="Proteomes" id="UP000288892">
    <property type="component" value="Unassembled WGS sequence"/>
</dbReference>
<feature type="compositionally biased region" description="Polar residues" evidence="11">
    <location>
        <begin position="1"/>
        <end position="12"/>
    </location>
</feature>
<organism evidence="14 15">
    <name type="scientific">Candidatus Electrothrix marina</name>
    <dbReference type="NCBI Taxonomy" id="1859130"/>
    <lineage>
        <taxon>Bacteria</taxon>
        <taxon>Pseudomonadati</taxon>
        <taxon>Thermodesulfobacteriota</taxon>
        <taxon>Desulfobulbia</taxon>
        <taxon>Desulfobulbales</taxon>
        <taxon>Desulfobulbaceae</taxon>
        <taxon>Candidatus Electrothrix</taxon>
    </lineage>
</organism>
<accession>A0A444JBE6</accession>
<evidence type="ECO:0000259" key="12">
    <source>
        <dbReference type="PROSITE" id="PS51198"/>
    </source>
</evidence>
<keyword evidence="15" id="KW-1185">Reference proteome</keyword>
<evidence type="ECO:0000256" key="4">
    <source>
        <dbReference type="ARBA" id="ARBA00022806"/>
    </source>
</evidence>
<dbReference type="GO" id="GO:0043138">
    <property type="term" value="F:3'-5' DNA helicase activity"/>
    <property type="evidence" value="ECO:0007669"/>
    <property type="project" value="UniProtKB-EC"/>
</dbReference>
<evidence type="ECO:0000256" key="6">
    <source>
        <dbReference type="ARBA" id="ARBA00023235"/>
    </source>
</evidence>
<dbReference type="PROSITE" id="PS51217">
    <property type="entry name" value="UVRD_HELICASE_CTER"/>
    <property type="match status" value="1"/>
</dbReference>
<dbReference type="GO" id="GO:0005524">
    <property type="term" value="F:ATP binding"/>
    <property type="evidence" value="ECO:0007669"/>
    <property type="project" value="UniProtKB-UniRule"/>
</dbReference>
<dbReference type="Gene3D" id="1.10.486.10">
    <property type="entry name" value="PCRA, domain 4"/>
    <property type="match status" value="1"/>
</dbReference>
<evidence type="ECO:0000256" key="8">
    <source>
        <dbReference type="ARBA" id="ARBA00034808"/>
    </source>
</evidence>
<dbReference type="CDD" id="cd18807">
    <property type="entry name" value="SF1_C_UvrD"/>
    <property type="match status" value="1"/>
</dbReference>
<comment type="catalytic activity">
    <reaction evidence="7">
        <text>Couples ATP hydrolysis with the unwinding of duplex DNA by translocating in the 3'-5' direction.</text>
        <dbReference type="EC" id="5.6.2.4"/>
    </reaction>
</comment>
<dbReference type="PROSITE" id="PS51198">
    <property type="entry name" value="UVRD_HELICASE_ATP_BIND"/>
    <property type="match status" value="1"/>
</dbReference>
<feature type="domain" description="UvrD-like helicase C-terminal" evidence="13">
    <location>
        <begin position="319"/>
        <end position="580"/>
    </location>
</feature>
<sequence>MEQNKQNKQNIFFTYPEKPENSEKREGQGVVNLESLNPSQHKAVTHGDGPVLVIAGAGSGKTRTLVHRMAWLLDQGVPPESILLLTFTRRSAQEMLHRAARISGQSCNRVVGGTFHATANMLLRRHGHHLGFGGGFTIIDRGDAEGIINLLRNSLELSGAGKRFPTKRVILNLLSGAINKSFDLEDLIFETQPHLVDFAQDIVKIRKEYIAFKLNNALMDYDDLLVNWQRLLGESAQARTEIASQFGYILVDEYQDTNLIQARIVRLLAHDHDNVMVVGDDAQSIYSFRGADFYNIMRFPEQFPGAEIIKLEQNYRSVQPVLALTNAIIDQAEEKYTKELFSEIEGGVKPVVYSARNEAGEARFIVEKVKDLLQAGTASKEIAVLFRSGFHSYKLEMELAAHSLEFEKRGGMKLTEAAHIKDALSFLRVLINPWDNLSWNRLLLQLDKVGPKTAQKILETVMAEDKPIKALAEYKTGAKWKEPLQRLAEALAAMDRLELTPSGVFDMVMEYYEPIFERIYHDDYPKRRRDLEQLKALIGGYGDLQSFVDDTALDPPDPAPGTVETAPEKLILSTIHSAKGLEWDAVFVIGLSEGRFPHQKTVPGGEQWEEERRLLYVAATRAKKQLFLTYPRTIMTPDRKFLNVVMSPFLREINPGLYVNEDHVPVIGPNIIAYRSNPDGVLPEPVALKKTVLQSARIEFTKGMTVRHPFFGIGKIKEIPAPRRVEVRFDRHGD</sequence>
<dbReference type="InterPro" id="IPR000212">
    <property type="entry name" value="DNA_helicase_UvrD/REP"/>
</dbReference>
<dbReference type="SUPFAM" id="SSF52540">
    <property type="entry name" value="P-loop containing nucleoside triphosphate hydrolases"/>
    <property type="match status" value="1"/>
</dbReference>
<dbReference type="InterPro" id="IPR014017">
    <property type="entry name" value="DNA_helicase_UvrD-like_C"/>
</dbReference>
<dbReference type="InterPro" id="IPR014016">
    <property type="entry name" value="UvrD-like_ATP-bd"/>
</dbReference>
<dbReference type="PANTHER" id="PTHR11070:SF3">
    <property type="entry name" value="DNA 3'-5' HELICASE"/>
    <property type="match status" value="1"/>
</dbReference>
<proteinExistence type="inferred from homology"/>
<dbReference type="GO" id="GO:0016887">
    <property type="term" value="F:ATP hydrolysis activity"/>
    <property type="evidence" value="ECO:0007669"/>
    <property type="project" value="RHEA"/>
</dbReference>
<keyword evidence="2 10" id="KW-0547">Nucleotide-binding</keyword>
<evidence type="ECO:0000313" key="15">
    <source>
        <dbReference type="Proteomes" id="UP000288892"/>
    </source>
</evidence>
<dbReference type="InterPro" id="IPR013986">
    <property type="entry name" value="DExx_box_DNA_helicase_dom_sf"/>
</dbReference>
<evidence type="ECO:0000256" key="9">
    <source>
        <dbReference type="ARBA" id="ARBA00048988"/>
    </source>
</evidence>
<dbReference type="GO" id="GO:0005829">
    <property type="term" value="C:cytosol"/>
    <property type="evidence" value="ECO:0007669"/>
    <property type="project" value="TreeGrafter"/>
</dbReference>
<feature type="binding site" evidence="10">
    <location>
        <begin position="55"/>
        <end position="62"/>
    </location>
    <ligand>
        <name>ATP</name>
        <dbReference type="ChEBI" id="CHEBI:30616"/>
    </ligand>
</feature>
<evidence type="ECO:0000259" key="13">
    <source>
        <dbReference type="PROSITE" id="PS51217"/>
    </source>
</evidence>
<feature type="domain" description="UvrD-like helicase ATP-binding" evidence="12">
    <location>
        <begin position="34"/>
        <end position="318"/>
    </location>
</feature>
<dbReference type="CDD" id="cd17932">
    <property type="entry name" value="DEXQc_UvrD"/>
    <property type="match status" value="1"/>
</dbReference>
<dbReference type="AlphaFoldDB" id="A0A444JBE6"/>
<dbReference type="Gene3D" id="1.10.10.160">
    <property type="match status" value="1"/>
</dbReference>
<evidence type="ECO:0000256" key="1">
    <source>
        <dbReference type="ARBA" id="ARBA00009922"/>
    </source>
</evidence>
<dbReference type="EC" id="5.6.2.4" evidence="8"/>
<evidence type="ECO:0000256" key="5">
    <source>
        <dbReference type="ARBA" id="ARBA00022840"/>
    </source>
</evidence>
<keyword evidence="3 10" id="KW-0378">Hydrolase</keyword>
<feature type="non-terminal residue" evidence="14">
    <location>
        <position position="734"/>
    </location>
</feature>
<dbReference type="Pfam" id="PF13361">
    <property type="entry name" value="UvrD_C"/>
    <property type="match status" value="1"/>
</dbReference>